<dbReference type="SUPFAM" id="SSF102462">
    <property type="entry name" value="Peptidyl-tRNA hydrolase II"/>
    <property type="match status" value="1"/>
</dbReference>
<organism evidence="4 5">
    <name type="scientific">Corynebacterium durum F0235</name>
    <dbReference type="NCBI Taxonomy" id="1035195"/>
    <lineage>
        <taxon>Bacteria</taxon>
        <taxon>Bacillati</taxon>
        <taxon>Actinomycetota</taxon>
        <taxon>Actinomycetes</taxon>
        <taxon>Mycobacteriales</taxon>
        <taxon>Corynebacteriaceae</taxon>
        <taxon>Corynebacterium</taxon>
    </lineage>
</organism>
<evidence type="ECO:0000313" key="4">
    <source>
        <dbReference type="EMBL" id="EKX91389.1"/>
    </source>
</evidence>
<dbReference type="EMBL" id="AMEM01000012">
    <property type="protein sequence ID" value="EKX91389.1"/>
    <property type="molecule type" value="Genomic_DNA"/>
</dbReference>
<dbReference type="GO" id="GO:0004045">
    <property type="term" value="F:peptidyl-tRNA hydrolase activity"/>
    <property type="evidence" value="ECO:0007669"/>
    <property type="project" value="UniProtKB-EC"/>
</dbReference>
<dbReference type="EC" id="3.1.1.29" evidence="1"/>
<gene>
    <name evidence="4" type="ORF">HMPREF9997_00761</name>
</gene>
<dbReference type="RefSeq" id="WP_006063005.1">
    <property type="nucleotide sequence ID" value="NZ_KB290828.1"/>
</dbReference>
<dbReference type="STRING" id="1035195.HMPREF9997_00761"/>
<keyword evidence="2 4" id="KW-0378">Hydrolase</keyword>
<proteinExistence type="predicted"/>
<evidence type="ECO:0000256" key="2">
    <source>
        <dbReference type="ARBA" id="ARBA00022801"/>
    </source>
</evidence>
<dbReference type="PATRIC" id="fig|1035195.3.peg.679"/>
<evidence type="ECO:0000256" key="3">
    <source>
        <dbReference type="ARBA" id="ARBA00048707"/>
    </source>
</evidence>
<dbReference type="Gene3D" id="3.40.1490.10">
    <property type="entry name" value="Bit1"/>
    <property type="match status" value="1"/>
</dbReference>
<dbReference type="InterPro" id="IPR002833">
    <property type="entry name" value="PTH2"/>
</dbReference>
<evidence type="ECO:0000256" key="1">
    <source>
        <dbReference type="ARBA" id="ARBA00013260"/>
    </source>
</evidence>
<reference evidence="4 5" key="1">
    <citation type="submission" date="2012-05" db="EMBL/GenBank/DDBJ databases">
        <authorList>
            <person name="Weinstock G."/>
            <person name="Sodergren E."/>
            <person name="Lobos E.A."/>
            <person name="Fulton L."/>
            <person name="Fulton R."/>
            <person name="Courtney L."/>
            <person name="Fronick C."/>
            <person name="O'Laughlin M."/>
            <person name="Godfrey J."/>
            <person name="Wilson R.M."/>
            <person name="Miner T."/>
            <person name="Farmer C."/>
            <person name="Delehaunty K."/>
            <person name="Cordes M."/>
            <person name="Minx P."/>
            <person name="Tomlinson C."/>
            <person name="Chen J."/>
            <person name="Wollam A."/>
            <person name="Pepin K.H."/>
            <person name="Bhonagiri V."/>
            <person name="Zhang X."/>
            <person name="Suruliraj S."/>
            <person name="Warren W."/>
            <person name="Mitreva M."/>
            <person name="Mardis E.R."/>
            <person name="Wilson R.K."/>
        </authorList>
    </citation>
    <scope>NUCLEOTIDE SEQUENCE [LARGE SCALE GENOMIC DNA]</scope>
    <source>
        <strain evidence="4 5">F0235</strain>
    </source>
</reference>
<dbReference type="Proteomes" id="UP000010445">
    <property type="component" value="Unassembled WGS sequence"/>
</dbReference>
<accession>L1MKB4</accession>
<dbReference type="AlphaFoldDB" id="L1MKB4"/>
<dbReference type="eggNOG" id="COG1990">
    <property type="taxonomic scope" value="Bacteria"/>
</dbReference>
<sequence>MDPTLLLKAHERLQRCMADDRDGENPDDPSTVQSMPIILNIPKVNPPVKTDLLEAAAKATVACCLDDRAGGDTAYAEALQSWYGARIRKIARRARNTAWDNVHDVPGVTVESGTAKARACVPTAVVDTHPLVSRLQIGGTDLPDDAPGPLRLDVPTVFVQRDLGMTLGKAAAQVGHGAMLLAAAMPLEWVLQWAERGFDLQVREISAEEFDKQCARADAVPVRDAGYTEVDPGSLTVVAVPTP</sequence>
<comment type="caution">
    <text evidence="4">The sequence shown here is derived from an EMBL/GenBank/DDBJ whole genome shotgun (WGS) entry which is preliminary data.</text>
</comment>
<dbReference type="Pfam" id="PF01981">
    <property type="entry name" value="PTH2"/>
    <property type="match status" value="1"/>
</dbReference>
<dbReference type="OrthoDB" id="5184773at2"/>
<keyword evidence="5" id="KW-1185">Reference proteome</keyword>
<comment type="catalytic activity">
    <reaction evidence="3">
        <text>an N-acyl-L-alpha-aminoacyl-tRNA + H2O = an N-acyl-L-amino acid + a tRNA + H(+)</text>
        <dbReference type="Rhea" id="RHEA:54448"/>
        <dbReference type="Rhea" id="RHEA-COMP:10123"/>
        <dbReference type="Rhea" id="RHEA-COMP:13883"/>
        <dbReference type="ChEBI" id="CHEBI:15377"/>
        <dbReference type="ChEBI" id="CHEBI:15378"/>
        <dbReference type="ChEBI" id="CHEBI:59874"/>
        <dbReference type="ChEBI" id="CHEBI:78442"/>
        <dbReference type="ChEBI" id="CHEBI:138191"/>
        <dbReference type="EC" id="3.1.1.29"/>
    </reaction>
</comment>
<name>L1MKB4_9CORY</name>
<dbReference type="HOGENOM" id="CLU_090594_0_0_11"/>
<dbReference type="InterPro" id="IPR023476">
    <property type="entry name" value="Pep_tRNA_hydro_II_dom_sf"/>
</dbReference>
<evidence type="ECO:0000313" key="5">
    <source>
        <dbReference type="Proteomes" id="UP000010445"/>
    </source>
</evidence>
<protein>
    <recommendedName>
        <fullName evidence="1">peptidyl-tRNA hydrolase</fullName>
        <ecNumber evidence="1">3.1.1.29</ecNumber>
    </recommendedName>
</protein>